<feature type="region of interest" description="Disordered" evidence="1">
    <location>
        <begin position="1"/>
        <end position="60"/>
    </location>
</feature>
<keyword evidence="3" id="KW-1185">Reference proteome</keyword>
<comment type="caution">
    <text evidence="2">The sequence shown here is derived from an EMBL/GenBank/DDBJ whole genome shotgun (WGS) entry which is preliminary data.</text>
</comment>
<name>A0AAW1TJG2_9CHLO</name>
<evidence type="ECO:0000313" key="3">
    <source>
        <dbReference type="Proteomes" id="UP001485043"/>
    </source>
</evidence>
<organism evidence="2 3">
    <name type="scientific">Apatococcus fuscideae</name>
    <dbReference type="NCBI Taxonomy" id="2026836"/>
    <lineage>
        <taxon>Eukaryota</taxon>
        <taxon>Viridiplantae</taxon>
        <taxon>Chlorophyta</taxon>
        <taxon>core chlorophytes</taxon>
        <taxon>Trebouxiophyceae</taxon>
        <taxon>Chlorellales</taxon>
        <taxon>Chlorellaceae</taxon>
        <taxon>Apatococcus</taxon>
    </lineage>
</organism>
<dbReference type="Proteomes" id="UP001485043">
    <property type="component" value="Unassembled WGS sequence"/>
</dbReference>
<evidence type="ECO:0000313" key="2">
    <source>
        <dbReference type="EMBL" id="KAK9868854.1"/>
    </source>
</evidence>
<proteinExistence type="predicted"/>
<dbReference type="AlphaFoldDB" id="A0AAW1TJG2"/>
<feature type="compositionally biased region" description="Basic residues" evidence="1">
    <location>
        <begin position="12"/>
        <end position="23"/>
    </location>
</feature>
<dbReference type="EMBL" id="JALJOV010000010">
    <property type="protein sequence ID" value="KAK9868854.1"/>
    <property type="molecule type" value="Genomic_DNA"/>
</dbReference>
<reference evidence="2 3" key="1">
    <citation type="journal article" date="2024" name="Nat. Commun.">
        <title>Phylogenomics reveals the evolutionary origins of lichenization in chlorophyte algae.</title>
        <authorList>
            <person name="Puginier C."/>
            <person name="Libourel C."/>
            <person name="Otte J."/>
            <person name="Skaloud P."/>
            <person name="Haon M."/>
            <person name="Grisel S."/>
            <person name="Petersen M."/>
            <person name="Berrin J.G."/>
            <person name="Delaux P.M."/>
            <person name="Dal Grande F."/>
            <person name="Keller J."/>
        </authorList>
    </citation>
    <scope>NUCLEOTIDE SEQUENCE [LARGE SCALE GENOMIC DNA]</scope>
    <source>
        <strain evidence="2 3">SAG 2523</strain>
    </source>
</reference>
<protein>
    <submittedName>
        <fullName evidence="2">Uncharacterized protein</fullName>
    </submittedName>
</protein>
<evidence type="ECO:0000256" key="1">
    <source>
        <dbReference type="SAM" id="MobiDB-lite"/>
    </source>
</evidence>
<gene>
    <name evidence="2" type="ORF">WJX84_010161</name>
</gene>
<accession>A0AAW1TJG2</accession>
<sequence length="126" mass="13422">MPSDTEDDVPLAHRRNPPARKRKADADADWQDEGTAAESEKEDTAPSGKKKKKKRVAAASRDNLTLDKTCPLCSTGNKSAQRQCKGTSAGFMCKHDFSAAKAAEAEKARAAGKKTGLSIALMAFGN</sequence>